<name>X0V9Y2_9ZZZZ</name>
<evidence type="ECO:0008006" key="2">
    <source>
        <dbReference type="Google" id="ProtNLM"/>
    </source>
</evidence>
<dbReference type="PANTHER" id="PTHR41930">
    <property type="entry name" value="UPF0200 PROTEIN MJ1399"/>
    <property type="match status" value="1"/>
</dbReference>
<organism evidence="1">
    <name type="scientific">marine sediment metagenome</name>
    <dbReference type="NCBI Taxonomy" id="412755"/>
    <lineage>
        <taxon>unclassified sequences</taxon>
        <taxon>metagenomes</taxon>
        <taxon>ecological metagenomes</taxon>
    </lineage>
</organism>
<sequence length="180" mass="20680">MKVVSIVGMAGAGKSEVARLFEENGFIRIRFGDITDEEVKKQGLELNEQNERYIRELLRKEYGMSAYAKLNLAKIDEASKYSNVVVDGLYSWEEYTFLKNYYGGNFYVVAVWASPRTRYARLTTRLNRRLTPEEATSRDRTEIENTNKGGPIAMADFTIVNESSLKNLRREAEEIISILE</sequence>
<accession>X0V9Y2</accession>
<comment type="caution">
    <text evidence="1">The sequence shown here is derived from an EMBL/GenBank/DDBJ whole genome shotgun (WGS) entry which is preliminary data.</text>
</comment>
<dbReference type="EMBL" id="BARS01017400">
    <property type="protein sequence ID" value="GAF97420.1"/>
    <property type="molecule type" value="Genomic_DNA"/>
</dbReference>
<proteinExistence type="predicted"/>
<protein>
    <recommendedName>
        <fullName evidence="2">Dephospho-CoA kinase</fullName>
    </recommendedName>
</protein>
<dbReference type="AlphaFoldDB" id="X0V9Y2"/>
<reference evidence="1" key="1">
    <citation type="journal article" date="2014" name="Front. Microbiol.">
        <title>High frequency of phylogenetically diverse reductive dehalogenase-homologous genes in deep subseafloor sedimentary metagenomes.</title>
        <authorList>
            <person name="Kawai M."/>
            <person name="Futagami T."/>
            <person name="Toyoda A."/>
            <person name="Takaki Y."/>
            <person name="Nishi S."/>
            <person name="Hori S."/>
            <person name="Arai W."/>
            <person name="Tsubouchi T."/>
            <person name="Morono Y."/>
            <person name="Uchiyama I."/>
            <person name="Ito T."/>
            <person name="Fujiyama A."/>
            <person name="Inagaki F."/>
            <person name="Takami H."/>
        </authorList>
    </citation>
    <scope>NUCLEOTIDE SEQUENCE</scope>
    <source>
        <strain evidence="1">Expedition CK06-06</strain>
    </source>
</reference>
<dbReference type="Gene3D" id="3.40.50.300">
    <property type="entry name" value="P-loop containing nucleotide triphosphate hydrolases"/>
    <property type="match status" value="1"/>
</dbReference>
<dbReference type="PANTHER" id="PTHR41930:SF1">
    <property type="entry name" value="DEPHOSPHO-COA KINASE"/>
    <property type="match status" value="1"/>
</dbReference>
<dbReference type="InterPro" id="IPR027417">
    <property type="entry name" value="P-loop_NTPase"/>
</dbReference>
<gene>
    <name evidence="1" type="ORF">S01H1_28466</name>
</gene>
<dbReference type="SUPFAM" id="SSF52540">
    <property type="entry name" value="P-loop containing nucleoside triphosphate hydrolases"/>
    <property type="match status" value="1"/>
</dbReference>
<evidence type="ECO:0000313" key="1">
    <source>
        <dbReference type="EMBL" id="GAF97420.1"/>
    </source>
</evidence>
<dbReference type="Pfam" id="PF13238">
    <property type="entry name" value="AAA_18"/>
    <property type="match status" value="1"/>
</dbReference>